<proteinExistence type="predicted"/>
<sequence>MNLIICCTPLQVLIAEKIIEMHPNERFYGVMLSTVKNAKFDFYQARLAQKCEQFFAMQQHSERIQLLKEIIYLKRTFGGKKFNKVFLANINELEIQFLLSAISFQELNTFDDGTANIAQNSIFYQAENIGLNRKLINFFLGNKYSLEKLKQRSKTHYTIYKNFPNIIENTVYIDLINQVESVGTAPSNDDITHILLGQPIFERDDEKNIALAEKVIQQFGIDLYLPHPREKYELENVEYINTNLIFEDYIFQEFSHKKCRVYTYFSSAVINILNKSNHIEVVALRVNVDNPAYIESYELLEKLGVQIVDIRE</sequence>
<dbReference type="Proteomes" id="UP000254031">
    <property type="component" value="Unassembled WGS sequence"/>
</dbReference>
<protein>
    <submittedName>
        <fullName evidence="1">CMP-N-acetylneuraminate-beta-galactosamide-alpha-2,3-sialyltransferase</fullName>
        <ecNumber evidence="1">2.4.99.-</ecNumber>
    </submittedName>
</protein>
<keyword evidence="1" id="KW-0328">Glycosyltransferase</keyword>
<accession>A0A378NH90</accession>
<evidence type="ECO:0000313" key="2">
    <source>
        <dbReference type="Proteomes" id="UP000254031"/>
    </source>
</evidence>
<dbReference type="AlphaFoldDB" id="A0A378NH90"/>
<evidence type="ECO:0000313" key="1">
    <source>
        <dbReference type="EMBL" id="STY67156.1"/>
    </source>
</evidence>
<dbReference type="RefSeq" id="WP_006251818.1">
    <property type="nucleotide sequence ID" value="NZ_CP017484.1"/>
</dbReference>
<dbReference type="GO" id="GO:0016757">
    <property type="term" value="F:glycosyltransferase activity"/>
    <property type="evidence" value="ECO:0007669"/>
    <property type="project" value="UniProtKB-KW"/>
</dbReference>
<dbReference type="InterPro" id="IPR012477">
    <property type="entry name" value="Glyco_transf_52"/>
</dbReference>
<name>A0A378NH90_MANHA</name>
<dbReference type="Gene3D" id="3.30.370.20">
    <property type="match status" value="1"/>
</dbReference>
<gene>
    <name evidence="1" type="primary">lst</name>
    <name evidence="1" type="ORF">NCTC9380_02506</name>
</gene>
<dbReference type="Pfam" id="PF07922">
    <property type="entry name" value="Glyco_transf_52"/>
    <property type="match status" value="1"/>
</dbReference>
<dbReference type="EMBL" id="UGPL01000006">
    <property type="protein sequence ID" value="STY67156.1"/>
    <property type="molecule type" value="Genomic_DNA"/>
</dbReference>
<keyword evidence="1" id="KW-0808">Transferase</keyword>
<reference evidence="1 2" key="1">
    <citation type="submission" date="2018-06" db="EMBL/GenBank/DDBJ databases">
        <authorList>
            <consortium name="Pathogen Informatics"/>
            <person name="Doyle S."/>
        </authorList>
    </citation>
    <scope>NUCLEOTIDE SEQUENCE [LARGE SCALE GENOMIC DNA]</scope>
    <source>
        <strain evidence="1 2">NCTC9380</strain>
    </source>
</reference>
<dbReference type="EC" id="2.4.99.-" evidence="1"/>
<organism evidence="1 2">
    <name type="scientific">Mannheimia haemolytica</name>
    <name type="common">Pasteurella haemolytica</name>
    <dbReference type="NCBI Taxonomy" id="75985"/>
    <lineage>
        <taxon>Bacteria</taxon>
        <taxon>Pseudomonadati</taxon>
        <taxon>Pseudomonadota</taxon>
        <taxon>Gammaproteobacteria</taxon>
        <taxon>Pasteurellales</taxon>
        <taxon>Pasteurellaceae</taxon>
        <taxon>Mannheimia</taxon>
    </lineage>
</organism>